<keyword evidence="3" id="KW-1185">Reference proteome</keyword>
<evidence type="ECO:0000313" key="3">
    <source>
        <dbReference type="Proteomes" id="UP000638313"/>
    </source>
</evidence>
<organism evidence="2 3">
    <name type="scientific">Streptomyces mashuensis</name>
    <dbReference type="NCBI Taxonomy" id="33904"/>
    <lineage>
        <taxon>Bacteria</taxon>
        <taxon>Bacillati</taxon>
        <taxon>Actinomycetota</taxon>
        <taxon>Actinomycetes</taxon>
        <taxon>Kitasatosporales</taxon>
        <taxon>Streptomycetaceae</taxon>
        <taxon>Streptomyces</taxon>
    </lineage>
</organism>
<feature type="compositionally biased region" description="Acidic residues" evidence="1">
    <location>
        <begin position="109"/>
        <end position="118"/>
    </location>
</feature>
<dbReference type="EMBL" id="BNBD01000002">
    <property type="protein sequence ID" value="GHF33588.1"/>
    <property type="molecule type" value="Genomic_DNA"/>
</dbReference>
<evidence type="ECO:0000313" key="2">
    <source>
        <dbReference type="EMBL" id="GHF33588.1"/>
    </source>
</evidence>
<comment type="caution">
    <text evidence="2">The sequence shown here is derived from an EMBL/GenBank/DDBJ whole genome shotgun (WGS) entry which is preliminary data.</text>
</comment>
<feature type="compositionally biased region" description="Low complexity" evidence="1">
    <location>
        <begin position="71"/>
        <end position="84"/>
    </location>
</feature>
<name>A0A919B147_9ACTN</name>
<dbReference type="AlphaFoldDB" id="A0A919B147"/>
<protein>
    <submittedName>
        <fullName evidence="2">Uncharacterized protein</fullName>
    </submittedName>
</protein>
<feature type="region of interest" description="Disordered" evidence="1">
    <location>
        <begin position="1"/>
        <end position="121"/>
    </location>
</feature>
<gene>
    <name evidence="2" type="ORF">GCM10010218_13350</name>
</gene>
<evidence type="ECO:0000256" key="1">
    <source>
        <dbReference type="SAM" id="MobiDB-lite"/>
    </source>
</evidence>
<sequence length="208" mass="22085">MTRYGIAIKALPKGGKPFGDDDEDQDKDTAATDGADVDTPTDDARPSKKPAAVSSEEAPAPEPTDDEMPNEAASDEGAAATEGAETPRDDAADPAPVPEDDARPWSGDMYDDGDETDPADAFAAYKGTDGEEAWLDQAPDGTLTGWVRDATGQVWRYTDPDIWAIDVDDAQMTRTHSQANDGSGDAAAEHGGQDSLFPPKQKEQNQWS</sequence>
<dbReference type="RefSeq" id="WP_190128479.1">
    <property type="nucleotide sequence ID" value="NZ_BNBD01000002.1"/>
</dbReference>
<dbReference type="Proteomes" id="UP000638313">
    <property type="component" value="Unassembled WGS sequence"/>
</dbReference>
<reference evidence="2" key="2">
    <citation type="submission" date="2020-09" db="EMBL/GenBank/DDBJ databases">
        <authorList>
            <person name="Sun Q."/>
            <person name="Ohkuma M."/>
        </authorList>
    </citation>
    <scope>NUCLEOTIDE SEQUENCE</scope>
    <source>
        <strain evidence="2">JCM 4059</strain>
    </source>
</reference>
<reference evidence="2" key="1">
    <citation type="journal article" date="2014" name="Int. J. Syst. Evol. Microbiol.">
        <title>Complete genome sequence of Corynebacterium casei LMG S-19264T (=DSM 44701T), isolated from a smear-ripened cheese.</title>
        <authorList>
            <consortium name="US DOE Joint Genome Institute (JGI-PGF)"/>
            <person name="Walter F."/>
            <person name="Albersmeier A."/>
            <person name="Kalinowski J."/>
            <person name="Ruckert C."/>
        </authorList>
    </citation>
    <scope>NUCLEOTIDE SEQUENCE</scope>
    <source>
        <strain evidence="2">JCM 4059</strain>
    </source>
</reference>
<accession>A0A919B147</accession>
<proteinExistence type="predicted"/>
<feature type="region of interest" description="Disordered" evidence="1">
    <location>
        <begin position="173"/>
        <end position="208"/>
    </location>
</feature>